<feature type="compositionally biased region" description="Low complexity" evidence="1">
    <location>
        <begin position="271"/>
        <end position="281"/>
    </location>
</feature>
<reference evidence="2 3" key="1">
    <citation type="journal article" date="2011" name="Genome Res.">
        <title>Phylogeny-wide analysis of social amoeba genomes highlights ancient origins for complex intercellular communication.</title>
        <authorList>
            <person name="Heidel A.J."/>
            <person name="Lawal H.M."/>
            <person name="Felder M."/>
            <person name="Schilde C."/>
            <person name="Helps N.R."/>
            <person name="Tunggal B."/>
            <person name="Rivero F."/>
            <person name="John U."/>
            <person name="Schleicher M."/>
            <person name="Eichinger L."/>
            <person name="Platzer M."/>
            <person name="Noegel A.A."/>
            <person name="Schaap P."/>
            <person name="Gloeckner G."/>
        </authorList>
    </citation>
    <scope>NUCLEOTIDE SEQUENCE [LARGE SCALE GENOMIC DNA]</scope>
    <source>
        <strain evidence="3">ATCC 26659 / Pp 5 / PN500</strain>
    </source>
</reference>
<accession>D3B4U9</accession>
<keyword evidence="3" id="KW-1185">Reference proteome</keyword>
<dbReference type="STRING" id="670386.D3B4U9"/>
<dbReference type="InParanoid" id="D3B4U9"/>
<evidence type="ECO:0000313" key="2">
    <source>
        <dbReference type="EMBL" id="EFA84347.1"/>
    </source>
</evidence>
<dbReference type="GeneID" id="31358946"/>
<dbReference type="PANTHER" id="PTHR39532:SF4">
    <property type="entry name" value="F-BOX DOMAIN-CONTAINING PROTEIN"/>
    <property type="match status" value="1"/>
</dbReference>
<sequence>MTNIRQEDLIMYKSKLVEDNNDEEESDRDEELDDDDDDEEFDSDDYDSVDESDEVYFARVIGVNKLAQSVIKLFTSRINAIGGYFSYSRSLVGKETSTIIPATDISFYRDAMNVIDMVEKKKLSIDDLIKLYPEPGKSNDFATHPYALKYISYDDALKLFAQFHSVKNEVGRLFIVLQFLIYFHDKKDKNIEELIAFGAKVEADTSEMVRTSGPILFKHFQVSFFNYLILDNNKREKQSEITNFISHRKIIENRDKSDSSQREQQSKSKAKQQQQQSSKIQRVTPIITQDTIIREIIGYTLMAHTFLQDLLPEKQSKIWKQLMVEMSSILFSLALVSKQFFTNVGRVLESIDWTRRFPNKFIKGQINYDKPFCLFKKVPSSIRYDALIRTTPYQFVNQVFSGVTSLTIVGDMLQLDRTKGAMCNDNYYDIAKPNFVTYPPVGSMPNLTKLVVVGRAFKYLYKHQSETGGLYLLKYLIANTGCKLEHFECIEQLSLDYQPEFDISVFQCLLVNHKSTLMLFKLKRTINKNIKQLTALNTIVRKLKRYQSKFKFKLEFYDSSVSNNATKDIGDSYKPVKEFKDLKLLQKIDNNNNDDVCEDNDDFEDDSFSDL</sequence>
<evidence type="ECO:0000256" key="1">
    <source>
        <dbReference type="SAM" id="MobiDB-lite"/>
    </source>
</evidence>
<dbReference type="RefSeq" id="XP_020436462.1">
    <property type="nucleotide sequence ID" value="XM_020574390.1"/>
</dbReference>
<dbReference type="Proteomes" id="UP000001396">
    <property type="component" value="Unassembled WGS sequence"/>
</dbReference>
<dbReference type="EMBL" id="ADBJ01000010">
    <property type="protein sequence ID" value="EFA84347.1"/>
    <property type="molecule type" value="Genomic_DNA"/>
</dbReference>
<dbReference type="FunCoup" id="D3B4U9">
    <property type="interactions" value="167"/>
</dbReference>
<dbReference type="PANTHER" id="PTHR39532">
    <property type="entry name" value="F-BOX DOMAIN-CONTAINING PROTEIN-RELATED"/>
    <property type="match status" value="1"/>
</dbReference>
<evidence type="ECO:0000313" key="3">
    <source>
        <dbReference type="Proteomes" id="UP000001396"/>
    </source>
</evidence>
<feature type="compositionally biased region" description="Basic and acidic residues" evidence="1">
    <location>
        <begin position="254"/>
        <end position="266"/>
    </location>
</feature>
<proteinExistence type="predicted"/>
<gene>
    <name evidence="2" type="ORF">PPL_03425</name>
</gene>
<protein>
    <submittedName>
        <fullName evidence="2">Uncharacterized protein</fullName>
    </submittedName>
</protein>
<name>D3B4U9_HETP5</name>
<feature type="region of interest" description="Disordered" evidence="1">
    <location>
        <begin position="14"/>
        <end position="47"/>
    </location>
</feature>
<feature type="region of interest" description="Disordered" evidence="1">
    <location>
        <begin position="254"/>
        <end position="281"/>
    </location>
</feature>
<feature type="compositionally biased region" description="Acidic residues" evidence="1">
    <location>
        <begin position="19"/>
        <end position="47"/>
    </location>
</feature>
<organism evidence="2 3">
    <name type="scientific">Heterostelium pallidum (strain ATCC 26659 / Pp 5 / PN500)</name>
    <name type="common">Cellular slime mold</name>
    <name type="synonym">Polysphondylium pallidum</name>
    <dbReference type="NCBI Taxonomy" id="670386"/>
    <lineage>
        <taxon>Eukaryota</taxon>
        <taxon>Amoebozoa</taxon>
        <taxon>Evosea</taxon>
        <taxon>Eumycetozoa</taxon>
        <taxon>Dictyostelia</taxon>
        <taxon>Acytosteliales</taxon>
        <taxon>Acytosteliaceae</taxon>
        <taxon>Heterostelium</taxon>
    </lineage>
</organism>
<comment type="caution">
    <text evidence="2">The sequence shown here is derived from an EMBL/GenBank/DDBJ whole genome shotgun (WGS) entry which is preliminary data.</text>
</comment>
<dbReference type="AlphaFoldDB" id="D3B4U9"/>